<dbReference type="PROSITE" id="PS50013">
    <property type="entry name" value="CHROMO_2"/>
    <property type="match status" value="1"/>
</dbReference>
<feature type="compositionally biased region" description="Low complexity" evidence="3">
    <location>
        <begin position="256"/>
        <end position="267"/>
    </location>
</feature>
<feature type="region of interest" description="Disordered" evidence="3">
    <location>
        <begin position="1170"/>
        <end position="1191"/>
    </location>
</feature>
<dbReference type="Gene3D" id="3.40.50.12360">
    <property type="match status" value="1"/>
</dbReference>
<feature type="compositionally biased region" description="Basic and acidic residues" evidence="3">
    <location>
        <begin position="1179"/>
        <end position="1191"/>
    </location>
</feature>
<feature type="compositionally biased region" description="Low complexity" evidence="3">
    <location>
        <begin position="1276"/>
        <end position="1289"/>
    </location>
</feature>
<comment type="caution">
    <text evidence="5">The sequence shown here is derived from an EMBL/GenBank/DDBJ whole genome shotgun (WGS) entry which is preliminary data.</text>
</comment>
<gene>
    <name evidence="5" type="ORF">VFPPC_05792</name>
</gene>
<accession>A0A179FG70</accession>
<feature type="region of interest" description="Disordered" evidence="3">
    <location>
        <begin position="47"/>
        <end position="346"/>
    </location>
</feature>
<feature type="region of interest" description="Disordered" evidence="3">
    <location>
        <begin position="493"/>
        <end position="551"/>
    </location>
</feature>
<feature type="compositionally biased region" description="Basic and acidic residues" evidence="3">
    <location>
        <begin position="280"/>
        <end position="292"/>
    </location>
</feature>
<dbReference type="GeneID" id="28848923"/>
<evidence type="ECO:0000256" key="3">
    <source>
        <dbReference type="SAM" id="MobiDB-lite"/>
    </source>
</evidence>
<feature type="region of interest" description="Disordered" evidence="3">
    <location>
        <begin position="1245"/>
        <end position="1292"/>
    </location>
</feature>
<dbReference type="EMBL" id="LSBJ02000005">
    <property type="protein sequence ID" value="OAQ64534.1"/>
    <property type="molecule type" value="Genomic_DNA"/>
</dbReference>
<dbReference type="KEGG" id="pchm:VFPPC_05792"/>
<feature type="compositionally biased region" description="Polar residues" evidence="3">
    <location>
        <begin position="196"/>
        <end position="212"/>
    </location>
</feature>
<feature type="compositionally biased region" description="Polar residues" evidence="3">
    <location>
        <begin position="540"/>
        <end position="551"/>
    </location>
</feature>
<name>A0A179FG70_METCM</name>
<feature type="compositionally biased region" description="Low complexity" evidence="3">
    <location>
        <begin position="142"/>
        <end position="158"/>
    </location>
</feature>
<dbReference type="InterPro" id="IPR016197">
    <property type="entry name" value="Chromo-like_dom_sf"/>
</dbReference>
<protein>
    <submittedName>
        <fullName evidence="5">HDA1 complex subunit</fullName>
    </submittedName>
</protein>
<evidence type="ECO:0000256" key="2">
    <source>
        <dbReference type="SAM" id="Coils"/>
    </source>
</evidence>
<evidence type="ECO:0000313" key="5">
    <source>
        <dbReference type="EMBL" id="OAQ64534.1"/>
    </source>
</evidence>
<keyword evidence="6" id="KW-1185">Reference proteome</keyword>
<feature type="compositionally biased region" description="Basic residues" evidence="3">
    <location>
        <begin position="1"/>
        <end position="14"/>
    </location>
</feature>
<feature type="compositionally biased region" description="Basic and acidic residues" evidence="3">
    <location>
        <begin position="47"/>
        <end position="57"/>
    </location>
</feature>
<feature type="region of interest" description="Disordered" evidence="3">
    <location>
        <begin position="940"/>
        <end position="967"/>
    </location>
</feature>
<dbReference type="RefSeq" id="XP_018141848.1">
    <property type="nucleotide sequence ID" value="XM_018284929.1"/>
</dbReference>
<dbReference type="InterPro" id="IPR000953">
    <property type="entry name" value="Chromo/chromo_shadow_dom"/>
</dbReference>
<dbReference type="STRING" id="1380566.A0A179FG70"/>
<keyword evidence="2" id="KW-0175">Coiled coil</keyword>
<feature type="compositionally biased region" description="Polar residues" evidence="3">
    <location>
        <begin position="314"/>
        <end position="345"/>
    </location>
</feature>
<dbReference type="OrthoDB" id="3647690at2759"/>
<dbReference type="InterPro" id="IPR038609">
    <property type="entry name" value="HDA1_su2/3_sf"/>
</dbReference>
<feature type="region of interest" description="Disordered" evidence="3">
    <location>
        <begin position="1"/>
        <end position="27"/>
    </location>
</feature>
<feature type="coiled-coil region" evidence="2">
    <location>
        <begin position="1217"/>
        <end position="1244"/>
    </location>
</feature>
<feature type="compositionally biased region" description="Polar residues" evidence="3">
    <location>
        <begin position="101"/>
        <end position="111"/>
    </location>
</feature>
<dbReference type="GO" id="GO:0006338">
    <property type="term" value="P:chromatin remodeling"/>
    <property type="evidence" value="ECO:0007669"/>
    <property type="project" value="UniProtKB-ARBA"/>
</dbReference>
<feature type="compositionally biased region" description="Basic and acidic residues" evidence="3">
    <location>
        <begin position="522"/>
        <end position="536"/>
    </location>
</feature>
<dbReference type="Proteomes" id="UP000078397">
    <property type="component" value="Unassembled WGS sequence"/>
</dbReference>
<evidence type="ECO:0000259" key="4">
    <source>
        <dbReference type="PROSITE" id="PS50013"/>
    </source>
</evidence>
<evidence type="ECO:0000313" key="6">
    <source>
        <dbReference type="Proteomes" id="UP000078397"/>
    </source>
</evidence>
<feature type="region of interest" description="Disordered" evidence="3">
    <location>
        <begin position="575"/>
        <end position="595"/>
    </location>
</feature>
<proteinExistence type="predicted"/>
<dbReference type="Gene3D" id="2.40.50.40">
    <property type="match status" value="1"/>
</dbReference>
<evidence type="ECO:0000256" key="1">
    <source>
        <dbReference type="ARBA" id="ARBA00011353"/>
    </source>
</evidence>
<reference evidence="5 6" key="1">
    <citation type="journal article" date="2016" name="PLoS Pathog.">
        <title>Biosynthesis of antibiotic leucinostatins in bio-control fungus Purpureocillium lilacinum and their inhibition on phytophthora revealed by genome mining.</title>
        <authorList>
            <person name="Wang G."/>
            <person name="Liu Z."/>
            <person name="Lin R."/>
            <person name="Li E."/>
            <person name="Mao Z."/>
            <person name="Ling J."/>
            <person name="Yang Y."/>
            <person name="Yin W.B."/>
            <person name="Xie B."/>
        </authorList>
    </citation>
    <scope>NUCLEOTIDE SEQUENCE [LARGE SCALE GENOMIC DNA]</scope>
    <source>
        <strain evidence="5">170</strain>
    </source>
</reference>
<feature type="compositionally biased region" description="Polar residues" evidence="3">
    <location>
        <begin position="223"/>
        <end position="255"/>
    </location>
</feature>
<organism evidence="5 6">
    <name type="scientific">Pochonia chlamydosporia 170</name>
    <dbReference type="NCBI Taxonomy" id="1380566"/>
    <lineage>
        <taxon>Eukaryota</taxon>
        <taxon>Fungi</taxon>
        <taxon>Dikarya</taxon>
        <taxon>Ascomycota</taxon>
        <taxon>Pezizomycotina</taxon>
        <taxon>Sordariomycetes</taxon>
        <taxon>Hypocreomycetidae</taxon>
        <taxon>Hypocreales</taxon>
        <taxon>Clavicipitaceae</taxon>
        <taxon>Pochonia</taxon>
    </lineage>
</organism>
<feature type="region of interest" description="Disordered" evidence="3">
    <location>
        <begin position="617"/>
        <end position="653"/>
    </location>
</feature>
<sequence>MPKPRSNRPRKSKSKSQGSVNASDEEGWYTIRAILDERLVKGRVEYLVDWDDNKETGKTYLPTWSREVTDIARDEWEKRKSSHATEDNTQDSQPPRPANWRQLQRSQTAGPSSTSRRRRRSSTEDGTGRPSKASRIAFSATPSEEPVPSIVSISSPVSADDPDGFDYFSQRELDAQQPQQLIVELQKKSDFDPSDYATQENTQSSGQSSQSIAELEEQDERNLLTSQLTRQTIPDSQEPSGQIWSQDQQPTDFALSSQAEWSEAQSQPPFESQFPVSVDQHPDDFSGERDSRNSIGGDCHLSERSDVADIPSHQLGQVASPSTASQDFNLTTPATKPHSAQSNSDQDFEAVPATSPVFFSQVGPAALFHLPESSVSGGSQLSPIKSAVAETPSEPKQDSASTWGLATNFAPESQDAQIFQINPFISHVEAFSDSHETTNAPLTLHPNASHTVSQHSEPLFTMEGQDASDPVNQTPQPSAVDELSQIFNLDNVMAEGTSSNPPESGELPRESETSAASPGFRGHQEQHEPPATEHEPAGLQSEQTKSNHVSFSRDSAVAAMKNIVNAVFANPDPDLPASGTMMPDTGHNPDLGTVSLADISKQPDLTAHALPLMPSLLPHDRLSSAPVDSSGVSVPGGQPQQEEDSDDSSDGSQEPITLKHIITLPFQASLRPLYDDTLLESKREVTQFGAIFNSEEYVEPDKTLVQKIDQLFSRLHNICDYPPDAVGSVLENLPSDQLIKYCCDANPKFNFIYEILQGLIKETRVLIVARSTDLLNLLYRLTEALQIECVCDEMGKSKSEYASSIARVTLILPGQNVEEDDFDLVIGYDHSFGGSEIGKKLEPEIPEARSPLVLILVTTHSIEHIDLYISDELSPLERKNALLSGIVRSRQLVSDPDRGYPEPHELASLFLDYLNGQVEGVIWEPIPVPEEVMDIYLSSQSRSQMPIQGTPEPENARKRKLDDSDDEDVKRMRMLTHQRSTVQTNEAPVPDDVKALLDSVNLEETAIKSSRVHISVPVAVLQALAEQNAELKRQLEASDRDAEYKGLIASLETRLKEYGRTTEKVYSSQRAALEDRATFERETRKAEANLLQANETAHRESEKAQKKIADLEGTVVRLTTDPSNPEEPSPLSKTQALLQESQEKILLLEKRLENAHKDADYARSLYQDATTTSSALRGENTDLKEQVSDLSKKTEETLGNIHRIQAENTTKSHLRQIRDLKTQLREREIELDCTKEELRTLKNGRRETRQVSVPRSPRMGMMSPRTGRANYGSAGGSTSRGTSPAPTSGDVAGSVVAGMQFLGQPPNGRWNHLRD</sequence>
<comment type="subunit">
    <text evidence="1">Component of the NuA4 histone acetyltransferase complex.</text>
</comment>
<dbReference type="SUPFAM" id="SSF54160">
    <property type="entry name" value="Chromo domain-like"/>
    <property type="match status" value="1"/>
</dbReference>
<feature type="compositionally biased region" description="Basic and acidic residues" evidence="3">
    <location>
        <begin position="67"/>
        <end position="86"/>
    </location>
</feature>
<feature type="domain" description="Chromo" evidence="4">
    <location>
        <begin position="29"/>
        <end position="67"/>
    </location>
</feature>